<dbReference type="GeneID" id="28985488"/>
<organism evidence="2 3">
    <name type="scientific">Cutaneotrichosporon oleaginosum</name>
    <dbReference type="NCBI Taxonomy" id="879819"/>
    <lineage>
        <taxon>Eukaryota</taxon>
        <taxon>Fungi</taxon>
        <taxon>Dikarya</taxon>
        <taxon>Basidiomycota</taxon>
        <taxon>Agaricomycotina</taxon>
        <taxon>Tremellomycetes</taxon>
        <taxon>Trichosporonales</taxon>
        <taxon>Trichosporonaceae</taxon>
        <taxon>Cutaneotrichosporon</taxon>
    </lineage>
</organism>
<evidence type="ECO:0000256" key="1">
    <source>
        <dbReference type="SAM" id="MobiDB-lite"/>
    </source>
</evidence>
<feature type="compositionally biased region" description="Pro residues" evidence="1">
    <location>
        <begin position="145"/>
        <end position="154"/>
    </location>
</feature>
<accession>A0A0J0XEC9</accession>
<protein>
    <submittedName>
        <fullName evidence="2">Uncharacterized protein</fullName>
    </submittedName>
</protein>
<sequence length="453" mass="50945">MRWERRRPRLLPKCPRLAAFLLASFVVVVVVVPVRLLLSFSILSSSSAPSPYSRLPPYASQSLLHTAPTRNHRRHRAGRNRPNGVIALLSLHSHPCPRLLPFQSTYPVRIPRRHFVSRRVGRRPEIDDFEKLSPLPPSTCRHHPPSAPSLPPPSNCNDYQIKSGKPEQLSSARFHISHLRTCPPHAPSSPPIFSSTASESAVAMRAHTKGLEALVTALSQPSFASPYSRPPTPSGSHSQLHQRLPRLRSRLPSTSTTTSNVLSSPQRDFRQYGGHEYFSGGKFLYEQKQREISKYTAIALRIKKSSTYDELNSAVLNKAHANLITMMRAIISDENHKIIEMDAQLAKNAAQCNALEFSIELTRQQVFNAERTFESITMPLFAAIAAFCPKSQQRTNLPFPLPVFHSLLSKTSHCRQPSSTSQQPDRRPTTLQSIIHIRPRCIPFSNSQKTWRS</sequence>
<name>A0A0J0XEC9_9TREE</name>
<proteinExistence type="predicted"/>
<evidence type="ECO:0000313" key="2">
    <source>
        <dbReference type="EMBL" id="KLT39425.1"/>
    </source>
</evidence>
<feature type="region of interest" description="Disordered" evidence="1">
    <location>
        <begin position="222"/>
        <end position="266"/>
    </location>
</feature>
<feature type="compositionally biased region" description="Low complexity" evidence="1">
    <location>
        <begin position="250"/>
        <end position="259"/>
    </location>
</feature>
<reference evidence="2 3" key="1">
    <citation type="submission" date="2015-03" db="EMBL/GenBank/DDBJ databases">
        <title>Genomics and transcriptomics of the oil-accumulating basidiomycete yeast T. oleaginosus allow insights into substrate utilization and the diverse evolutionary trajectories of mating systems in fungi.</title>
        <authorList>
            <consortium name="DOE Joint Genome Institute"/>
            <person name="Kourist R."/>
            <person name="Kracht O."/>
            <person name="Bracharz F."/>
            <person name="Lipzen A."/>
            <person name="Nolan M."/>
            <person name="Ohm R."/>
            <person name="Grigoriev I."/>
            <person name="Sun S."/>
            <person name="Heitman J."/>
            <person name="Bruck T."/>
            <person name="Nowrousian M."/>
        </authorList>
    </citation>
    <scope>NUCLEOTIDE SEQUENCE [LARGE SCALE GENOMIC DNA]</scope>
    <source>
        <strain evidence="2 3">IBC0246</strain>
    </source>
</reference>
<dbReference type="EMBL" id="KQ087259">
    <property type="protein sequence ID" value="KLT39425.1"/>
    <property type="molecule type" value="Genomic_DNA"/>
</dbReference>
<evidence type="ECO:0000313" key="3">
    <source>
        <dbReference type="Proteomes" id="UP000053611"/>
    </source>
</evidence>
<keyword evidence="3" id="KW-1185">Reference proteome</keyword>
<dbReference type="AlphaFoldDB" id="A0A0J0XEC9"/>
<feature type="region of interest" description="Disordered" evidence="1">
    <location>
        <begin position="127"/>
        <end position="163"/>
    </location>
</feature>
<dbReference type="RefSeq" id="XP_018275916.1">
    <property type="nucleotide sequence ID" value="XM_018424885.1"/>
</dbReference>
<dbReference type="Proteomes" id="UP000053611">
    <property type="component" value="Unassembled WGS sequence"/>
</dbReference>
<gene>
    <name evidence="2" type="ORF">CC85DRAFT_293826</name>
</gene>